<reference evidence="4" key="1">
    <citation type="journal article" date="2019" name="Int. J. Syst. Evol. Microbiol.">
        <title>The Global Catalogue of Microorganisms (GCM) 10K type strain sequencing project: providing services to taxonomists for standard genome sequencing and annotation.</title>
        <authorList>
            <consortium name="The Broad Institute Genomics Platform"/>
            <consortium name="The Broad Institute Genome Sequencing Center for Infectious Disease"/>
            <person name="Wu L."/>
            <person name="Ma J."/>
        </authorList>
    </citation>
    <scope>NUCLEOTIDE SEQUENCE [LARGE SCALE GENOMIC DNA]</scope>
    <source>
        <strain evidence="4">KCTC 52473</strain>
    </source>
</reference>
<sequence length="480" mass="54118">MTTGINFKTKFLTERALQSASRGQAASISALETAYESDRGRILNSVAIRRLQQKTQVFPLERNAAVRSRLTHSMEVMQVGRYITRKVFSSLSDNQKKQFGLDGLERVFETVVEMACLLHDVGNPPYGHFGEDTIVNWFKRHIDQLTELSGNSLDQHQRQDLISFEGNAQAIRIVHSLQALNLSYTQIASILKYTRCAAEPKPIDNYLKKKPGYYLSEKGIVSDVLNALNIEAGCRHPVAYIMEAADDIAYCIADLEDAVEKGIMSTETLSTRLVERYQEIAKDFGISDEKDIGKLADIVARASKKAADNHVVSNSEYFVSLRVSSQHIMVQHAATRFITHIEACYHGSFNASLLEDKSPAHAISASFKAVAFDYAFSHHEVEQSELQGYQIISGLLDKYGQLLALTESEFSSLFSKKCKFPLEKRLLKKLADKHVNAYKLAVANEPQSEFYFRCRMVQDNISGMTDHFAYDDYRTLFVCE</sequence>
<proteinExistence type="predicted"/>
<evidence type="ECO:0000259" key="2">
    <source>
        <dbReference type="PROSITE" id="PS51831"/>
    </source>
</evidence>
<evidence type="ECO:0000313" key="4">
    <source>
        <dbReference type="Proteomes" id="UP001595478"/>
    </source>
</evidence>
<dbReference type="InterPro" id="IPR006674">
    <property type="entry name" value="HD_domain"/>
</dbReference>
<dbReference type="Pfam" id="PF01966">
    <property type="entry name" value="HD"/>
    <property type="match status" value="1"/>
</dbReference>
<comment type="caution">
    <text evidence="3">The sequence shown here is derived from an EMBL/GenBank/DDBJ whole genome shotgun (WGS) entry which is preliminary data.</text>
</comment>
<gene>
    <name evidence="3" type="primary">dgt</name>
    <name evidence="3" type="ORF">ACFOHL_16150</name>
</gene>
<dbReference type="PANTHER" id="PTHR11373">
    <property type="entry name" value="DEOXYNUCLEOSIDE TRIPHOSPHATE TRIPHOSPHOHYDROLASE"/>
    <property type="match status" value="1"/>
</dbReference>
<dbReference type="NCBIfam" id="NF003429">
    <property type="entry name" value="PRK04926.1"/>
    <property type="match status" value="1"/>
</dbReference>
<dbReference type="InterPro" id="IPR023293">
    <property type="entry name" value="dGTP_triP_hydro_central_sf"/>
</dbReference>
<dbReference type="PANTHER" id="PTHR11373:SF32">
    <property type="entry name" value="DEOXYGUANOSINETRIPHOSPHATE TRIPHOSPHOHYDROLASE"/>
    <property type="match status" value="1"/>
</dbReference>
<dbReference type="GO" id="GO:0008832">
    <property type="term" value="F:dGTPase activity"/>
    <property type="evidence" value="ECO:0007669"/>
    <property type="project" value="UniProtKB-EC"/>
</dbReference>
<name>A0ABV7FVF9_9ALTE</name>
<evidence type="ECO:0000256" key="1">
    <source>
        <dbReference type="ARBA" id="ARBA00022801"/>
    </source>
</evidence>
<dbReference type="NCBIfam" id="TIGR01353">
    <property type="entry name" value="dGTP_triPase"/>
    <property type="match status" value="1"/>
</dbReference>
<keyword evidence="4" id="KW-1185">Reference proteome</keyword>
<dbReference type="InterPro" id="IPR006261">
    <property type="entry name" value="dGTPase"/>
</dbReference>
<dbReference type="Gene3D" id="1.10.3410.10">
    <property type="entry name" value="putative deoxyguanosinetriphosphate triphosphohydrolase like domain"/>
    <property type="match status" value="1"/>
</dbReference>
<dbReference type="InterPro" id="IPR003607">
    <property type="entry name" value="HD/PDEase_dom"/>
</dbReference>
<dbReference type="SMART" id="SM00471">
    <property type="entry name" value="HDc"/>
    <property type="match status" value="1"/>
</dbReference>
<dbReference type="InterPro" id="IPR050135">
    <property type="entry name" value="dGTPase-like"/>
</dbReference>
<dbReference type="Gene3D" id="1.10.3210.10">
    <property type="entry name" value="Hypothetical protein af1432"/>
    <property type="match status" value="1"/>
</dbReference>
<dbReference type="EC" id="3.1.5.1" evidence="3"/>
<accession>A0ABV7FVF9</accession>
<organism evidence="3 4">
    <name type="scientific">Agaribacter flavus</name>
    <dbReference type="NCBI Taxonomy" id="1902781"/>
    <lineage>
        <taxon>Bacteria</taxon>
        <taxon>Pseudomonadati</taxon>
        <taxon>Pseudomonadota</taxon>
        <taxon>Gammaproteobacteria</taxon>
        <taxon>Alteromonadales</taxon>
        <taxon>Alteromonadaceae</taxon>
        <taxon>Agaribacter</taxon>
    </lineage>
</organism>
<dbReference type="SUPFAM" id="SSF109604">
    <property type="entry name" value="HD-domain/PDEase-like"/>
    <property type="match status" value="1"/>
</dbReference>
<dbReference type="Proteomes" id="UP001595478">
    <property type="component" value="Unassembled WGS sequence"/>
</dbReference>
<dbReference type="CDD" id="cd00077">
    <property type="entry name" value="HDc"/>
    <property type="match status" value="1"/>
</dbReference>
<keyword evidence="1 3" id="KW-0378">Hydrolase</keyword>
<dbReference type="EMBL" id="JBHRSW010000047">
    <property type="protein sequence ID" value="MFC3123155.1"/>
    <property type="molecule type" value="Genomic_DNA"/>
</dbReference>
<dbReference type="RefSeq" id="WP_376921270.1">
    <property type="nucleotide sequence ID" value="NZ_JBHRSW010000047.1"/>
</dbReference>
<feature type="domain" description="HD" evidence="2">
    <location>
        <begin position="69"/>
        <end position="251"/>
    </location>
</feature>
<dbReference type="PROSITE" id="PS51831">
    <property type="entry name" value="HD"/>
    <property type="match status" value="1"/>
</dbReference>
<evidence type="ECO:0000313" key="3">
    <source>
        <dbReference type="EMBL" id="MFC3123155.1"/>
    </source>
</evidence>
<protein>
    <submittedName>
        <fullName evidence="3">DGTPase</fullName>
        <ecNumber evidence="3">3.1.5.1</ecNumber>
    </submittedName>
</protein>